<feature type="domain" description="Acyl-CoA oxidase/dehydrogenase middle" evidence="14">
    <location>
        <begin position="154"/>
        <end position="263"/>
    </location>
</feature>
<name>A0A9C7UR33_9RHOD</name>
<feature type="domain" description="Acyl-CoA oxidase C-alpha1" evidence="16">
    <location>
        <begin position="299"/>
        <end position="450"/>
    </location>
</feature>
<evidence type="ECO:0000256" key="3">
    <source>
        <dbReference type="ARBA" id="ARBA00006288"/>
    </source>
</evidence>
<comment type="caution">
    <text evidence="18">The sequence shown here is derived from an EMBL/GenBank/DDBJ whole genome shotgun (WGS) entry which is preliminary data.</text>
</comment>
<comment type="cofactor">
    <cofactor evidence="1">
        <name>FAD</name>
        <dbReference type="ChEBI" id="CHEBI:57692"/>
    </cofactor>
</comment>
<keyword evidence="5 10" id="KW-0274">FAD</keyword>
<gene>
    <name evidence="17" type="ORF">GpartN1_g4234.t1</name>
    <name evidence="18" type="ORF">GpartN1_g4309.t1</name>
</gene>
<evidence type="ECO:0000256" key="4">
    <source>
        <dbReference type="ARBA" id="ARBA00022630"/>
    </source>
</evidence>
<organism evidence="18 19">
    <name type="scientific">Galdieria partita</name>
    <dbReference type="NCBI Taxonomy" id="83374"/>
    <lineage>
        <taxon>Eukaryota</taxon>
        <taxon>Rhodophyta</taxon>
        <taxon>Bangiophyceae</taxon>
        <taxon>Galdieriales</taxon>
        <taxon>Galdieriaceae</taxon>
        <taxon>Galdieria</taxon>
    </lineage>
</organism>
<dbReference type="Gene3D" id="2.40.110.10">
    <property type="entry name" value="Butyryl-CoA Dehydrogenase, subunit A, domain 2"/>
    <property type="match status" value="1"/>
</dbReference>
<evidence type="ECO:0000256" key="5">
    <source>
        <dbReference type="ARBA" id="ARBA00022827"/>
    </source>
</evidence>
<dbReference type="EMBL" id="BQMJ01000033">
    <property type="protein sequence ID" value="GJQ12443.1"/>
    <property type="molecule type" value="Genomic_DNA"/>
</dbReference>
<dbReference type="Pfam" id="PF01756">
    <property type="entry name" value="ACOX"/>
    <property type="match status" value="1"/>
</dbReference>
<dbReference type="InterPro" id="IPR055060">
    <property type="entry name" value="ACOX_C_alpha1"/>
</dbReference>
<feature type="active site" description="Proton acceptor" evidence="11">
    <location>
        <position position="436"/>
    </location>
</feature>
<evidence type="ECO:0000256" key="11">
    <source>
        <dbReference type="PIRSR" id="PIRSR000168-1"/>
    </source>
</evidence>
<dbReference type="Gene3D" id="1.10.540.10">
    <property type="entry name" value="Acyl-CoA dehydrogenase/oxidase, N-terminal domain"/>
    <property type="match status" value="1"/>
</dbReference>
<dbReference type="Pfam" id="PF02770">
    <property type="entry name" value="Acyl-CoA_dh_M"/>
    <property type="match status" value="1"/>
</dbReference>
<keyword evidence="19" id="KW-1185">Reference proteome</keyword>
<evidence type="ECO:0000259" key="13">
    <source>
        <dbReference type="Pfam" id="PF01756"/>
    </source>
</evidence>
<keyword evidence="6" id="KW-0276">Fatty acid metabolism</keyword>
<dbReference type="GO" id="GO:0033540">
    <property type="term" value="P:fatty acid beta-oxidation using acyl-CoA oxidase"/>
    <property type="evidence" value="ECO:0007669"/>
    <property type="project" value="TreeGrafter"/>
</dbReference>
<evidence type="ECO:0000256" key="2">
    <source>
        <dbReference type="ARBA" id="ARBA00004275"/>
    </source>
</evidence>
<comment type="subcellular location">
    <subcellularLocation>
        <location evidence="2">Peroxisome</location>
    </subcellularLocation>
</comment>
<dbReference type="InterPro" id="IPR009100">
    <property type="entry name" value="AcylCoA_DH/oxidase_NM_dom_sf"/>
</dbReference>
<dbReference type="SUPFAM" id="SSF47203">
    <property type="entry name" value="Acyl-CoA dehydrogenase C-terminal domain-like"/>
    <property type="match status" value="2"/>
</dbReference>
<evidence type="ECO:0000256" key="1">
    <source>
        <dbReference type="ARBA" id="ARBA00001974"/>
    </source>
</evidence>
<dbReference type="EMBL" id="BQMJ01000034">
    <property type="protein sequence ID" value="GJQ12518.1"/>
    <property type="molecule type" value="Genomic_DNA"/>
</dbReference>
<dbReference type="OrthoDB" id="538336at2759"/>
<evidence type="ECO:0000313" key="18">
    <source>
        <dbReference type="EMBL" id="GJQ12518.1"/>
    </source>
</evidence>
<dbReference type="Proteomes" id="UP001061958">
    <property type="component" value="Unassembled WGS sequence"/>
</dbReference>
<feature type="domain" description="Acyl-CoA oxidase C-terminal" evidence="13">
    <location>
        <begin position="495"/>
        <end position="625"/>
    </location>
</feature>
<evidence type="ECO:0000259" key="15">
    <source>
        <dbReference type="Pfam" id="PF02771"/>
    </source>
</evidence>
<evidence type="ECO:0000256" key="10">
    <source>
        <dbReference type="PIRNR" id="PIRNR000168"/>
    </source>
</evidence>
<proteinExistence type="inferred from homology"/>
<dbReference type="InterPro" id="IPR036250">
    <property type="entry name" value="AcylCo_DH-like_C"/>
</dbReference>
<dbReference type="InterPro" id="IPR013786">
    <property type="entry name" value="AcylCoA_DH/ox_N"/>
</dbReference>
<evidence type="ECO:0000256" key="9">
    <source>
        <dbReference type="ARBA" id="ARBA00023140"/>
    </source>
</evidence>
<dbReference type="PANTHER" id="PTHR10909">
    <property type="entry name" value="ELECTRON TRANSPORT OXIDOREDUCTASE"/>
    <property type="match status" value="1"/>
</dbReference>
<reference evidence="18" key="2">
    <citation type="submission" date="2022-01" db="EMBL/GenBank/DDBJ databases">
        <authorList>
            <person name="Hirooka S."/>
            <person name="Miyagishima S.Y."/>
        </authorList>
    </citation>
    <scope>NUCLEOTIDE SEQUENCE</scope>
    <source>
        <strain evidence="18">NBRC 102759</strain>
    </source>
</reference>
<dbReference type="InterPro" id="IPR037069">
    <property type="entry name" value="AcylCoA_DH/ox_N_sf"/>
</dbReference>
<dbReference type="InterPro" id="IPR012258">
    <property type="entry name" value="Acyl-CoA_oxidase"/>
</dbReference>
<protein>
    <recommendedName>
        <fullName evidence="10">Acyl-coenzyme A oxidase</fullName>
    </recommendedName>
</protein>
<dbReference type="InterPro" id="IPR002655">
    <property type="entry name" value="Acyl-CoA_oxidase_C"/>
</dbReference>
<reference evidence="18" key="1">
    <citation type="journal article" date="2022" name="Proc. Natl. Acad. Sci. U.S.A.">
        <title>Life cycle and functional genomics of the unicellular red alga Galdieria for elucidating algal and plant evolution and industrial use.</title>
        <authorList>
            <person name="Hirooka S."/>
            <person name="Itabashi T."/>
            <person name="Ichinose T.M."/>
            <person name="Onuma R."/>
            <person name="Fujiwara T."/>
            <person name="Yamashita S."/>
            <person name="Jong L.W."/>
            <person name="Tomita R."/>
            <person name="Iwane A.H."/>
            <person name="Miyagishima S.Y."/>
        </authorList>
    </citation>
    <scope>NUCLEOTIDE SEQUENCE</scope>
    <source>
        <strain evidence="18">NBRC 102759</strain>
    </source>
</reference>
<keyword evidence="7" id="KW-0560">Oxidoreductase</keyword>
<dbReference type="FunFam" id="1.20.140.10:FF:000010">
    <property type="entry name" value="Acyl-coenzyme A oxidase"/>
    <property type="match status" value="1"/>
</dbReference>
<dbReference type="AlphaFoldDB" id="A0A9C7UR33"/>
<dbReference type="PANTHER" id="PTHR10909:SF352">
    <property type="entry name" value="ACYL-COENZYME A OXIDASE-LIKE PROTEIN"/>
    <property type="match status" value="1"/>
</dbReference>
<feature type="binding site" evidence="12">
    <location>
        <position position="197"/>
    </location>
    <ligand>
        <name>FAD</name>
        <dbReference type="ChEBI" id="CHEBI:57692"/>
    </ligand>
</feature>
<dbReference type="InterPro" id="IPR046373">
    <property type="entry name" value="Acyl-CoA_Oxase/DH_mid-dom_sf"/>
</dbReference>
<dbReference type="GO" id="GO:0055088">
    <property type="term" value="P:lipid homeostasis"/>
    <property type="evidence" value="ECO:0007669"/>
    <property type="project" value="TreeGrafter"/>
</dbReference>
<dbReference type="Pfam" id="PF02771">
    <property type="entry name" value="Acyl-CoA_dh_N"/>
    <property type="match status" value="1"/>
</dbReference>
<keyword evidence="9" id="KW-0576">Peroxisome</keyword>
<dbReference type="PIRSF" id="PIRSF000168">
    <property type="entry name" value="Acyl-CoA_oxidase"/>
    <property type="match status" value="1"/>
</dbReference>
<dbReference type="Pfam" id="PF22924">
    <property type="entry name" value="ACOX_C_alpha1"/>
    <property type="match status" value="1"/>
</dbReference>
<dbReference type="FunFam" id="2.40.110.10:FF:000005">
    <property type="entry name" value="Acyl-coenzyme A oxidase"/>
    <property type="match status" value="1"/>
</dbReference>
<evidence type="ECO:0000256" key="6">
    <source>
        <dbReference type="ARBA" id="ARBA00022832"/>
    </source>
</evidence>
<dbReference type="Gene3D" id="1.20.140.10">
    <property type="entry name" value="Butyryl-CoA Dehydrogenase, subunit A, domain 3"/>
    <property type="match status" value="2"/>
</dbReference>
<dbReference type="GO" id="GO:0005504">
    <property type="term" value="F:fatty acid binding"/>
    <property type="evidence" value="ECO:0007669"/>
    <property type="project" value="TreeGrafter"/>
</dbReference>
<evidence type="ECO:0000256" key="8">
    <source>
        <dbReference type="ARBA" id="ARBA00023098"/>
    </source>
</evidence>
<dbReference type="GO" id="GO:0071949">
    <property type="term" value="F:FAD binding"/>
    <property type="evidence" value="ECO:0007669"/>
    <property type="project" value="InterPro"/>
</dbReference>
<keyword evidence="4 10" id="KW-0285">Flavoprotein</keyword>
<keyword evidence="8" id="KW-0443">Lipid metabolism</keyword>
<accession>A0A9C7UR33</accession>
<sequence length="641" mass="72756">MKCSDTSMVAVVPCVEYIPPERASPSPNFEPKKLYSFFVDHDWDLRERLFEVFKEPLFQLRYGITMEEERNLLRKRWSRLNELGLLKGTLTSGQPKDRARFDAFFECVEMYDHSLSVAMTVHYGLFGSTIAFLGTDDQKRKWLPKVEDCSMHGCFALTELGHGSNVRGIETQATYDKSRQEFIIHTPCETAQKYWIGGASTNARWATVFAQLSLNGTYYGIHPFVVRIREDDGRIVNGVTLADCGHKMGLNGVDNGRIWFDHVRIPREHMLARFNQVSSDGTYSSVYKTADERFAAQLGALTGGRVSISRSAMNQSMVGLSIAIRYGLSRRAFGPTEGVEIPIMNYQSHQMRLMPPLAATCIMTLCANHLKSRYRNRANENLKELHIWSSGFKSLMTWQMRDTLQECREACGGQGYKSENRIGVLKSSFDVLLTYEGDNLVLLQQVSRSVLNDFLKQMKAGKFTGPLSYMNDQNFLTGPLPEDIRSIAFSRLVLQRLESKLVATLAKEISKRSKQGKSSFEVWNECLDLAAEVGRAHTELLLAELSENLIKQASLTDHSVGNILKQCQTLFLLHMIDKQSCFLRYNCLSPEDAQRLHRVVVELCMQLREQALPLVDSFGIPPHLLGPIAFDWIEHNSRSKL</sequence>
<feature type="binding site" evidence="12">
    <location>
        <position position="158"/>
    </location>
    <ligand>
        <name>FAD</name>
        <dbReference type="ChEBI" id="CHEBI:57692"/>
    </ligand>
</feature>
<evidence type="ECO:0000313" key="17">
    <source>
        <dbReference type="EMBL" id="GJQ12443.1"/>
    </source>
</evidence>
<feature type="domain" description="Acyl-CoA dehydrogenase/oxidase N-terminal" evidence="15">
    <location>
        <begin position="66"/>
        <end position="146"/>
    </location>
</feature>
<dbReference type="FunFam" id="1.20.140.10:FF:000007">
    <property type="entry name" value="Acyl-coenzyme A oxidase"/>
    <property type="match status" value="1"/>
</dbReference>
<evidence type="ECO:0000259" key="16">
    <source>
        <dbReference type="Pfam" id="PF22924"/>
    </source>
</evidence>
<evidence type="ECO:0000256" key="12">
    <source>
        <dbReference type="PIRSR" id="PIRSR000168-2"/>
    </source>
</evidence>
<dbReference type="GO" id="GO:0003997">
    <property type="term" value="F:acyl-CoA oxidase activity"/>
    <property type="evidence" value="ECO:0007669"/>
    <property type="project" value="InterPro"/>
</dbReference>
<dbReference type="GO" id="GO:0005777">
    <property type="term" value="C:peroxisome"/>
    <property type="evidence" value="ECO:0007669"/>
    <property type="project" value="UniProtKB-SubCell"/>
</dbReference>
<dbReference type="SUPFAM" id="SSF56645">
    <property type="entry name" value="Acyl-CoA dehydrogenase NM domain-like"/>
    <property type="match status" value="1"/>
</dbReference>
<evidence type="ECO:0000259" key="14">
    <source>
        <dbReference type="Pfam" id="PF02770"/>
    </source>
</evidence>
<evidence type="ECO:0000256" key="7">
    <source>
        <dbReference type="ARBA" id="ARBA00023002"/>
    </source>
</evidence>
<comment type="similarity">
    <text evidence="3 10">Belongs to the acyl-CoA oxidase family.</text>
</comment>
<evidence type="ECO:0000313" key="19">
    <source>
        <dbReference type="Proteomes" id="UP001061958"/>
    </source>
</evidence>
<dbReference type="InterPro" id="IPR006091">
    <property type="entry name" value="Acyl-CoA_Oxase/DH_mid-dom"/>
</dbReference>